<reference evidence="2 3" key="1">
    <citation type="submission" date="2020-07" db="EMBL/GenBank/DDBJ databases">
        <title>Thermoactinomyces phylogeny.</title>
        <authorList>
            <person name="Dunlap C."/>
        </authorList>
    </citation>
    <scope>NUCLEOTIDE SEQUENCE [LARGE SCALE GENOMIC DNA]</scope>
    <source>
        <strain evidence="2 3">AMNI-1</strain>
    </source>
</reference>
<dbReference type="PANTHER" id="PTHR43794:SF5">
    <property type="entry name" value="CHLOROHYDROLASE FAMILY PROTEIN"/>
    <property type="match status" value="1"/>
</dbReference>
<dbReference type="InterPro" id="IPR006680">
    <property type="entry name" value="Amidohydro-rel"/>
</dbReference>
<dbReference type="SUPFAM" id="SSF51338">
    <property type="entry name" value="Composite domain of metallo-dependent hydrolases"/>
    <property type="match status" value="1"/>
</dbReference>
<dbReference type="EMBL" id="JACEOL010000022">
    <property type="protein sequence ID" value="MBA4601991.1"/>
    <property type="molecule type" value="Genomic_DNA"/>
</dbReference>
<evidence type="ECO:0000259" key="1">
    <source>
        <dbReference type="Pfam" id="PF01979"/>
    </source>
</evidence>
<protein>
    <submittedName>
        <fullName evidence="2">Amidohydrolase family protein</fullName>
    </submittedName>
</protein>
<dbReference type="SUPFAM" id="SSF51556">
    <property type="entry name" value="Metallo-dependent hydrolases"/>
    <property type="match status" value="1"/>
</dbReference>
<accession>A0A7W1XRV9</accession>
<dbReference type="AlphaFoldDB" id="A0A7W1XRV9"/>
<dbReference type="InterPro" id="IPR050287">
    <property type="entry name" value="MTA/SAH_deaminase"/>
</dbReference>
<name>A0A7W1XRV9_9BACL</name>
<dbReference type="Pfam" id="PF01979">
    <property type="entry name" value="Amidohydro_1"/>
    <property type="match status" value="1"/>
</dbReference>
<gene>
    <name evidence="2" type="ORF">H2C83_06590</name>
</gene>
<keyword evidence="3" id="KW-1185">Reference proteome</keyword>
<evidence type="ECO:0000313" key="2">
    <source>
        <dbReference type="EMBL" id="MBA4601991.1"/>
    </source>
</evidence>
<dbReference type="GO" id="GO:0016810">
    <property type="term" value="F:hydrolase activity, acting on carbon-nitrogen (but not peptide) bonds"/>
    <property type="evidence" value="ECO:0007669"/>
    <property type="project" value="InterPro"/>
</dbReference>
<comment type="caution">
    <text evidence="2">The sequence shown here is derived from an EMBL/GenBank/DDBJ whole genome shotgun (WGS) entry which is preliminary data.</text>
</comment>
<dbReference type="InterPro" id="IPR011059">
    <property type="entry name" value="Metal-dep_hydrolase_composite"/>
</dbReference>
<dbReference type="Gene3D" id="2.30.40.10">
    <property type="entry name" value="Urease, subunit C, domain 1"/>
    <property type="match status" value="1"/>
</dbReference>
<evidence type="ECO:0000313" key="3">
    <source>
        <dbReference type="Proteomes" id="UP000538292"/>
    </source>
</evidence>
<organism evidence="2 3">
    <name type="scientific">Thermoactinomyces mirandus</name>
    <dbReference type="NCBI Taxonomy" id="2756294"/>
    <lineage>
        <taxon>Bacteria</taxon>
        <taxon>Bacillati</taxon>
        <taxon>Bacillota</taxon>
        <taxon>Bacilli</taxon>
        <taxon>Bacillales</taxon>
        <taxon>Thermoactinomycetaceae</taxon>
        <taxon>Thermoactinomyces</taxon>
    </lineage>
</organism>
<feature type="domain" description="Amidohydrolase-related" evidence="1">
    <location>
        <begin position="67"/>
        <end position="370"/>
    </location>
</feature>
<dbReference type="Gene3D" id="3.20.20.140">
    <property type="entry name" value="Metal-dependent hydrolases"/>
    <property type="match status" value="1"/>
</dbReference>
<dbReference type="PANTHER" id="PTHR43794">
    <property type="entry name" value="AMINOHYDROLASE SSNA-RELATED"/>
    <property type="match status" value="1"/>
</dbReference>
<dbReference type="Proteomes" id="UP000538292">
    <property type="component" value="Unassembled WGS sequence"/>
</dbReference>
<keyword evidence="2" id="KW-0378">Hydrolase</keyword>
<proteinExistence type="predicted"/>
<dbReference type="InterPro" id="IPR032466">
    <property type="entry name" value="Metal_Hydrolase"/>
</dbReference>
<sequence length="426" mass="47996">MDYKSCCEGFDVVGNKTIGFLNGKFLLGSEQKLSIFQGHCKVQNGKIKSFDQDSTGYDVVIDLKGSLVTPSLINAHVHLGETLFQGLKGRWSLEQYLMLAERWNNQLDGMKEDAWIHSAHVTVNEMIRYGTSVFCAARSGEIAQKHGLMAFSGYPLMESKKLNSFLINGFEKYAQFVENTIILGHRPGIFLHSLYSNRPSTLELARKCLSYASSFLTIHIAETIETRRKVIDKWGKPDIDILYQYGMLDDNTILVHGGYCSLEELKVISGMGSKLVLCPVSNQRLGTKCLNPNVLESEGIKWCLGTDGLATGITADLFQHMRLMKGMFSDIEEWKLWASVTYWAAQVLGIEDSNGKLDVGFNADFCVFQAETPDSVEEILHWLVFQEQKLLTLYIKGYKIKAKKTEIPCLYKPKQPLTINILTQLK</sequence>
<dbReference type="RefSeq" id="WP_181739065.1">
    <property type="nucleotide sequence ID" value="NZ_JACEOL010000022.1"/>
</dbReference>